<evidence type="ECO:0000313" key="2">
    <source>
        <dbReference type="Proteomes" id="UP000499080"/>
    </source>
</evidence>
<organism evidence="1 2">
    <name type="scientific">Araneus ventricosus</name>
    <name type="common">Orbweaver spider</name>
    <name type="synonym">Epeira ventricosa</name>
    <dbReference type="NCBI Taxonomy" id="182803"/>
    <lineage>
        <taxon>Eukaryota</taxon>
        <taxon>Metazoa</taxon>
        <taxon>Ecdysozoa</taxon>
        <taxon>Arthropoda</taxon>
        <taxon>Chelicerata</taxon>
        <taxon>Arachnida</taxon>
        <taxon>Araneae</taxon>
        <taxon>Araneomorphae</taxon>
        <taxon>Entelegynae</taxon>
        <taxon>Araneoidea</taxon>
        <taxon>Araneidae</taxon>
        <taxon>Araneus</taxon>
    </lineage>
</organism>
<gene>
    <name evidence="1" type="ORF">AVEN_257688_1</name>
</gene>
<dbReference type="EMBL" id="BGPR01005754">
    <property type="protein sequence ID" value="GBN13107.1"/>
    <property type="molecule type" value="Genomic_DNA"/>
</dbReference>
<sequence length="175" mass="21074">MIEELRQLMLPNDELIRRIRNKYQLDLSTIPYSVYKPLRRQITLEMVRNPQIVSAAKEYITELLKDKQEYGYLYHLANQKLLIKFDVKFNPELAIECRRYEDVLNIIEKLAKEWFCKDTLMYEITRLELLYFFILLINENMNWIMVDYFLQGSNTKGHAHLIAAPSRLLRNKKVI</sequence>
<proteinExistence type="predicted"/>
<comment type="caution">
    <text evidence="1">The sequence shown here is derived from an EMBL/GenBank/DDBJ whole genome shotgun (WGS) entry which is preliminary data.</text>
</comment>
<evidence type="ECO:0000313" key="1">
    <source>
        <dbReference type="EMBL" id="GBN13107.1"/>
    </source>
</evidence>
<protein>
    <submittedName>
        <fullName evidence="1">Uncharacterized protein</fullName>
    </submittedName>
</protein>
<dbReference type="Proteomes" id="UP000499080">
    <property type="component" value="Unassembled WGS sequence"/>
</dbReference>
<dbReference type="OrthoDB" id="6427786at2759"/>
<keyword evidence="2" id="KW-1185">Reference proteome</keyword>
<reference evidence="1 2" key="1">
    <citation type="journal article" date="2019" name="Sci. Rep.">
        <title>Orb-weaving spider Araneus ventricosus genome elucidates the spidroin gene catalogue.</title>
        <authorList>
            <person name="Kono N."/>
            <person name="Nakamura H."/>
            <person name="Ohtoshi R."/>
            <person name="Moran D.A.P."/>
            <person name="Shinohara A."/>
            <person name="Yoshida Y."/>
            <person name="Fujiwara M."/>
            <person name="Mori M."/>
            <person name="Tomita M."/>
            <person name="Arakawa K."/>
        </authorList>
    </citation>
    <scope>NUCLEOTIDE SEQUENCE [LARGE SCALE GENOMIC DNA]</scope>
</reference>
<name>A0A4Y2LIE7_ARAVE</name>
<dbReference type="AlphaFoldDB" id="A0A4Y2LIE7"/>
<accession>A0A4Y2LIE7</accession>